<dbReference type="InterPro" id="IPR051692">
    <property type="entry name" value="OMP-like"/>
</dbReference>
<reference evidence="8" key="1">
    <citation type="journal article" date="2021" name="Microorganisms">
        <title>Phylogenomic Reconstruction and Metabolic Potential of the Genus Aminobacter.</title>
        <authorList>
            <person name="Artuso I."/>
            <person name="Turrini P."/>
            <person name="Pirolo M."/>
            <person name="Lugli G.A."/>
            <person name="Ventura M."/>
            <person name="Visca P."/>
        </authorList>
    </citation>
    <scope>NUCLEOTIDE SEQUENCE</scope>
    <source>
        <strain evidence="8">LMG 26462</strain>
    </source>
</reference>
<dbReference type="InterPro" id="IPR027385">
    <property type="entry name" value="Beta-barrel_OMP"/>
</dbReference>
<keyword evidence="2 6" id="KW-0732">Signal</keyword>
<evidence type="ECO:0000256" key="4">
    <source>
        <dbReference type="ARBA" id="ARBA00023237"/>
    </source>
</evidence>
<dbReference type="PANTHER" id="PTHR34001">
    <property type="entry name" value="BLL7405 PROTEIN"/>
    <property type="match status" value="1"/>
</dbReference>
<dbReference type="Gene3D" id="2.40.160.20">
    <property type="match status" value="1"/>
</dbReference>
<gene>
    <name evidence="8" type="ORF">J1C56_16190</name>
</gene>
<dbReference type="Pfam" id="PF13505">
    <property type="entry name" value="OMP_b-brl"/>
    <property type="match status" value="1"/>
</dbReference>
<name>A0A9X1ACK1_9HYPH</name>
<evidence type="ECO:0000313" key="9">
    <source>
        <dbReference type="Proteomes" id="UP001138921"/>
    </source>
</evidence>
<evidence type="ECO:0000256" key="3">
    <source>
        <dbReference type="ARBA" id="ARBA00023136"/>
    </source>
</evidence>
<evidence type="ECO:0000313" key="8">
    <source>
        <dbReference type="EMBL" id="MBT1157136.1"/>
    </source>
</evidence>
<proteinExistence type="inferred from homology"/>
<feature type="signal peptide" evidence="6">
    <location>
        <begin position="1"/>
        <end position="33"/>
    </location>
</feature>
<dbReference type="InterPro" id="IPR006315">
    <property type="entry name" value="OM_autotransptr_brl_dom"/>
</dbReference>
<evidence type="ECO:0000256" key="2">
    <source>
        <dbReference type="ARBA" id="ARBA00022729"/>
    </source>
</evidence>
<evidence type="ECO:0000256" key="6">
    <source>
        <dbReference type="SAM" id="SignalP"/>
    </source>
</evidence>
<evidence type="ECO:0000256" key="1">
    <source>
        <dbReference type="ARBA" id="ARBA00004442"/>
    </source>
</evidence>
<evidence type="ECO:0000256" key="5">
    <source>
        <dbReference type="ARBA" id="ARBA00038306"/>
    </source>
</evidence>
<evidence type="ECO:0000259" key="7">
    <source>
        <dbReference type="Pfam" id="PF13505"/>
    </source>
</evidence>
<dbReference type="PANTHER" id="PTHR34001:SF3">
    <property type="entry name" value="BLL7405 PROTEIN"/>
    <property type="match status" value="1"/>
</dbReference>
<keyword evidence="9" id="KW-1185">Reference proteome</keyword>
<feature type="chain" id="PRO_5040816845" evidence="6">
    <location>
        <begin position="34"/>
        <end position="242"/>
    </location>
</feature>
<feature type="domain" description="Outer membrane protein beta-barrel" evidence="7">
    <location>
        <begin position="52"/>
        <end position="242"/>
    </location>
</feature>
<protein>
    <submittedName>
        <fullName evidence="8">Porin family protein</fullName>
    </submittedName>
</protein>
<dbReference type="SUPFAM" id="SSF56925">
    <property type="entry name" value="OMPA-like"/>
    <property type="match status" value="1"/>
</dbReference>
<dbReference type="Proteomes" id="UP001138921">
    <property type="component" value="Unassembled WGS sequence"/>
</dbReference>
<accession>A0A9X1ACK1</accession>
<dbReference type="InterPro" id="IPR011250">
    <property type="entry name" value="OMP/PagP_B-barrel"/>
</dbReference>
<dbReference type="GO" id="GO:0009279">
    <property type="term" value="C:cell outer membrane"/>
    <property type="evidence" value="ECO:0007669"/>
    <property type="project" value="UniProtKB-SubCell"/>
</dbReference>
<keyword evidence="4" id="KW-0998">Cell outer membrane</keyword>
<keyword evidence="3" id="KW-0472">Membrane</keyword>
<dbReference type="NCBIfam" id="TIGR01414">
    <property type="entry name" value="autotrans_barl"/>
    <property type="match status" value="1"/>
</dbReference>
<dbReference type="AlphaFoldDB" id="A0A9X1ACK1"/>
<organism evidence="8 9">
    <name type="scientific">Aminobacter anthyllidis</name>
    <dbReference type="NCBI Taxonomy" id="1035067"/>
    <lineage>
        <taxon>Bacteria</taxon>
        <taxon>Pseudomonadati</taxon>
        <taxon>Pseudomonadota</taxon>
        <taxon>Alphaproteobacteria</taxon>
        <taxon>Hyphomicrobiales</taxon>
        <taxon>Phyllobacteriaceae</taxon>
        <taxon>Aminobacter</taxon>
    </lineage>
</organism>
<sequence length="242" mass="25023">MLLSAGGSNRRTVVTKFLLSSVFLLGLSGIASAADAVVLEPTPEISPAGFVWTGGYVGLQAGYGWGDGDLSSDVGVVAAPADIDGWLGGVYAGYNHQLANNIVVGIDADIAWSGIDGFGQAFLFGIPVPGGGVDYELNWTGAVRAKLGYAVDRFLPYIAGGVAFAGADATVFTGGTPVQEYSDTLVGWTVGVGVEYAFTDNLTGRAEYRYSDYGDLDFSEGGASGSFGFKTSDVRVGLAYKF</sequence>
<comment type="subcellular location">
    <subcellularLocation>
        <location evidence="1">Cell outer membrane</location>
    </subcellularLocation>
</comment>
<comment type="caution">
    <text evidence="8">The sequence shown here is derived from an EMBL/GenBank/DDBJ whole genome shotgun (WGS) entry which is preliminary data.</text>
</comment>
<comment type="similarity">
    <text evidence="5">Belongs to the Omp25/RopB family.</text>
</comment>
<reference evidence="8" key="2">
    <citation type="submission" date="2021-03" db="EMBL/GenBank/DDBJ databases">
        <authorList>
            <person name="Artuso I."/>
            <person name="Turrini P."/>
            <person name="Pirolo M."/>
            <person name="Lugli G.A."/>
            <person name="Ventura M."/>
            <person name="Visca P."/>
        </authorList>
    </citation>
    <scope>NUCLEOTIDE SEQUENCE</scope>
    <source>
        <strain evidence="8">LMG 26462</strain>
    </source>
</reference>
<dbReference type="EMBL" id="JAFLWW010000004">
    <property type="protein sequence ID" value="MBT1157136.1"/>
    <property type="molecule type" value="Genomic_DNA"/>
</dbReference>